<dbReference type="GO" id="GO:0051287">
    <property type="term" value="F:NAD binding"/>
    <property type="evidence" value="ECO:0007669"/>
    <property type="project" value="UniProtKB-ARBA"/>
</dbReference>
<comment type="cofactor">
    <cofactor evidence="6">
        <name>a divalent metal cation</name>
        <dbReference type="ChEBI" id="CHEBI:60240"/>
    </cofactor>
</comment>
<dbReference type="AlphaFoldDB" id="A0A2G1QRA0"/>
<keyword evidence="8" id="KW-1185">Reference proteome</keyword>
<feature type="binding site" evidence="6">
    <location>
        <begin position="160"/>
        <end position="165"/>
    </location>
    <ligand>
        <name>NAD(+)</name>
        <dbReference type="ChEBI" id="CHEBI:57540"/>
    </ligand>
</feature>
<evidence type="ECO:0000256" key="2">
    <source>
        <dbReference type="ARBA" id="ARBA00022777"/>
    </source>
</evidence>
<comment type="caution">
    <text evidence="6">Lacks conserved residue(s) required for the propagation of feature annotation.</text>
</comment>
<dbReference type="InterPro" id="IPR016064">
    <property type="entry name" value="NAD/diacylglycerol_kinase_sf"/>
</dbReference>
<evidence type="ECO:0000256" key="1">
    <source>
        <dbReference type="ARBA" id="ARBA00022679"/>
    </source>
</evidence>
<evidence type="ECO:0000256" key="6">
    <source>
        <dbReference type="HAMAP-Rule" id="MF_00361"/>
    </source>
</evidence>
<feature type="binding site" evidence="6">
    <location>
        <begin position="49"/>
        <end position="50"/>
    </location>
    <ligand>
        <name>NAD(+)</name>
        <dbReference type="ChEBI" id="CHEBI:57540"/>
    </ligand>
</feature>
<comment type="caution">
    <text evidence="7">The sequence shown here is derived from an EMBL/GenBank/DDBJ whole genome shotgun (WGS) entry which is preliminary data.</text>
</comment>
<dbReference type="Pfam" id="PF01513">
    <property type="entry name" value="NAD_kinase"/>
    <property type="match status" value="1"/>
</dbReference>
<dbReference type="Gene3D" id="3.40.50.10330">
    <property type="entry name" value="Probable inorganic polyphosphate/atp-NAD kinase, domain 1"/>
    <property type="match status" value="1"/>
</dbReference>
<evidence type="ECO:0000256" key="3">
    <source>
        <dbReference type="ARBA" id="ARBA00022857"/>
    </source>
</evidence>
<keyword evidence="4 6" id="KW-0520">NAD</keyword>
<comment type="subcellular location">
    <subcellularLocation>
        <location evidence="6">Cytoplasm</location>
    </subcellularLocation>
</comment>
<dbReference type="Proteomes" id="UP000221168">
    <property type="component" value="Unassembled WGS sequence"/>
</dbReference>
<keyword evidence="1 6" id="KW-0808">Transferase</keyword>
<name>A0A2G1QRA0_9HYPH</name>
<reference evidence="7 8" key="1">
    <citation type="submission" date="2017-10" db="EMBL/GenBank/DDBJ databases">
        <title>Sedimentibacterium mangrovi gen. nov., sp. nov., a novel member of family Phyllobacteriacea isolated from mangrove sediment.</title>
        <authorList>
            <person name="Liao H."/>
            <person name="Tian Y."/>
        </authorList>
    </citation>
    <scope>NUCLEOTIDE SEQUENCE [LARGE SCALE GENOMIC DNA]</scope>
    <source>
        <strain evidence="7 8">X9-2-2</strain>
    </source>
</reference>
<feature type="binding site" evidence="6">
    <location>
        <begin position="119"/>
        <end position="120"/>
    </location>
    <ligand>
        <name>NAD(+)</name>
        <dbReference type="ChEBI" id="CHEBI:57540"/>
    </ligand>
</feature>
<comment type="catalytic activity">
    <reaction evidence="5 6">
        <text>NAD(+) + ATP = ADP + NADP(+) + H(+)</text>
        <dbReference type="Rhea" id="RHEA:18629"/>
        <dbReference type="ChEBI" id="CHEBI:15378"/>
        <dbReference type="ChEBI" id="CHEBI:30616"/>
        <dbReference type="ChEBI" id="CHEBI:57540"/>
        <dbReference type="ChEBI" id="CHEBI:58349"/>
        <dbReference type="ChEBI" id="CHEBI:456216"/>
        <dbReference type="EC" id="2.7.1.23"/>
    </reaction>
</comment>
<keyword evidence="6" id="KW-0067">ATP-binding</keyword>
<keyword evidence="6" id="KW-0963">Cytoplasm</keyword>
<proteinExistence type="inferred from homology"/>
<accession>A0A2G1QRA0</accession>
<dbReference type="GO" id="GO:0046872">
    <property type="term" value="F:metal ion binding"/>
    <property type="evidence" value="ECO:0007669"/>
    <property type="project" value="UniProtKB-UniRule"/>
</dbReference>
<evidence type="ECO:0000256" key="5">
    <source>
        <dbReference type="ARBA" id="ARBA00047925"/>
    </source>
</evidence>
<keyword evidence="3 6" id="KW-0521">NADP</keyword>
<organism evidence="7 8">
    <name type="scientific">Zhengella mangrovi</name>
    <dbReference type="NCBI Taxonomy" id="1982044"/>
    <lineage>
        <taxon>Bacteria</taxon>
        <taxon>Pseudomonadati</taxon>
        <taxon>Pseudomonadota</taxon>
        <taxon>Alphaproteobacteria</taxon>
        <taxon>Hyphomicrobiales</taxon>
        <taxon>Notoacmeibacteraceae</taxon>
        <taxon>Zhengella</taxon>
    </lineage>
</organism>
<dbReference type="SUPFAM" id="SSF111331">
    <property type="entry name" value="NAD kinase/diacylglycerol kinase-like"/>
    <property type="match status" value="1"/>
</dbReference>
<comment type="function">
    <text evidence="6">Involved in the regulation of the intracellular balance of NAD and NADP, and is a key enzyme in the biosynthesis of NADP. Catalyzes specifically the phosphorylation on 2'-hydroxyl of the adenosine moiety of NAD to yield NADP.</text>
</comment>
<dbReference type="PANTHER" id="PTHR20275:SF0">
    <property type="entry name" value="NAD KINASE"/>
    <property type="match status" value="1"/>
</dbReference>
<dbReference type="GO" id="GO:0003951">
    <property type="term" value="F:NAD+ kinase activity"/>
    <property type="evidence" value="ECO:0007669"/>
    <property type="project" value="UniProtKB-UniRule"/>
</dbReference>
<feature type="binding site" evidence="6">
    <location>
        <position position="149"/>
    </location>
    <ligand>
        <name>NAD(+)</name>
        <dbReference type="ChEBI" id="CHEBI:57540"/>
    </ligand>
</feature>
<dbReference type="Pfam" id="PF20143">
    <property type="entry name" value="NAD_kinase_C"/>
    <property type="match status" value="1"/>
</dbReference>
<keyword evidence="2 6" id="KW-0418">Kinase</keyword>
<evidence type="ECO:0000313" key="7">
    <source>
        <dbReference type="EMBL" id="PHP68056.1"/>
    </source>
</evidence>
<sequence>MLDTPADQLSLAFVAADTPEAQEAAQRLAALYGQEDPERADVIVALGGDGFMLQTLHATMDSGRRIYGMNRGTIGFLMNDYRETGLRERIAAAIGETIRPLRMVAEDSDGEVHNANALNEVSLLRQSYQAAKIRITVDDKVRLEELICDGVMVATPAGSTAYNLSAHGPIIPLDAPLLALTPVSPFRPRRWRGALLPNHVTVVFDILEPKKRPVNAVADHSEVKSVVKVTIRESRSVSATLLFDPEHGWDERILAEQFRY</sequence>
<feature type="active site" description="Proton acceptor" evidence="6">
    <location>
        <position position="49"/>
    </location>
</feature>
<dbReference type="PANTHER" id="PTHR20275">
    <property type="entry name" value="NAD KINASE"/>
    <property type="match status" value="1"/>
</dbReference>
<dbReference type="Gene3D" id="2.60.200.30">
    <property type="entry name" value="Probable inorganic polyphosphate/atp-NAD kinase, domain 2"/>
    <property type="match status" value="1"/>
</dbReference>
<feature type="binding site" evidence="6">
    <location>
        <position position="157"/>
    </location>
    <ligand>
        <name>NAD(+)</name>
        <dbReference type="ChEBI" id="CHEBI:57540"/>
    </ligand>
</feature>
<dbReference type="RefSeq" id="WP_099304478.1">
    <property type="nucleotide sequence ID" value="NZ_PDVP01000002.1"/>
</dbReference>
<keyword evidence="6" id="KW-0547">Nucleotide-binding</keyword>
<protein>
    <recommendedName>
        <fullName evidence="6">NAD kinase</fullName>
        <ecNumber evidence="6">2.7.1.23</ecNumber>
    </recommendedName>
    <alternativeName>
        <fullName evidence="6">ATP-dependent NAD kinase</fullName>
    </alternativeName>
</protein>
<dbReference type="InterPro" id="IPR017438">
    <property type="entry name" value="ATP-NAD_kinase_N"/>
</dbReference>
<dbReference type="GO" id="GO:0005737">
    <property type="term" value="C:cytoplasm"/>
    <property type="evidence" value="ECO:0007669"/>
    <property type="project" value="UniProtKB-SubCell"/>
</dbReference>
<evidence type="ECO:0000256" key="4">
    <source>
        <dbReference type="ARBA" id="ARBA00023027"/>
    </source>
</evidence>
<evidence type="ECO:0000313" key="8">
    <source>
        <dbReference type="Proteomes" id="UP000221168"/>
    </source>
</evidence>
<dbReference type="EMBL" id="PDVP01000002">
    <property type="protein sequence ID" value="PHP68056.1"/>
    <property type="molecule type" value="Genomic_DNA"/>
</dbReference>
<dbReference type="NCBIfam" id="NF003406">
    <property type="entry name" value="PRK04761.1"/>
    <property type="match status" value="1"/>
</dbReference>
<gene>
    <name evidence="6" type="primary">nadK</name>
    <name evidence="7" type="ORF">CSC94_05175</name>
</gene>
<dbReference type="EC" id="2.7.1.23" evidence="6"/>
<dbReference type="OrthoDB" id="9774737at2"/>
<dbReference type="InterPro" id="IPR002504">
    <property type="entry name" value="NADK"/>
</dbReference>
<dbReference type="GO" id="GO:0006741">
    <property type="term" value="P:NADP+ biosynthetic process"/>
    <property type="evidence" value="ECO:0007669"/>
    <property type="project" value="UniProtKB-UniRule"/>
</dbReference>
<comment type="similarity">
    <text evidence="6">Belongs to the NAD kinase family.</text>
</comment>
<dbReference type="GO" id="GO:0005524">
    <property type="term" value="F:ATP binding"/>
    <property type="evidence" value="ECO:0007669"/>
    <property type="project" value="UniProtKB-KW"/>
</dbReference>
<dbReference type="InterPro" id="IPR017437">
    <property type="entry name" value="ATP-NAD_kinase_PpnK-typ_C"/>
</dbReference>
<dbReference type="GO" id="GO:0019674">
    <property type="term" value="P:NAD+ metabolic process"/>
    <property type="evidence" value="ECO:0007669"/>
    <property type="project" value="InterPro"/>
</dbReference>
<dbReference type="HAMAP" id="MF_00361">
    <property type="entry name" value="NAD_kinase"/>
    <property type="match status" value="1"/>
</dbReference>